<dbReference type="Proteomes" id="UP000004200">
    <property type="component" value="Unassembled WGS sequence"/>
</dbReference>
<dbReference type="GO" id="GO:0005886">
    <property type="term" value="C:plasma membrane"/>
    <property type="evidence" value="ECO:0007669"/>
    <property type="project" value="TreeGrafter"/>
</dbReference>
<dbReference type="EMBL" id="AFWT01000002">
    <property type="protein sequence ID" value="EGV33782.1"/>
    <property type="molecule type" value="Genomic_DNA"/>
</dbReference>
<keyword evidence="7" id="KW-0869">Chloride channel</keyword>
<evidence type="ECO:0000313" key="13">
    <source>
        <dbReference type="Proteomes" id="UP000004200"/>
    </source>
</evidence>
<dbReference type="RefSeq" id="WP_007039187.1">
    <property type="nucleotide sequence ID" value="NZ_AFWT01000002.1"/>
</dbReference>
<feature type="compositionally biased region" description="Low complexity" evidence="10">
    <location>
        <begin position="186"/>
        <end position="202"/>
    </location>
</feature>
<proteinExistence type="predicted"/>
<evidence type="ECO:0000256" key="2">
    <source>
        <dbReference type="ARBA" id="ARBA00022448"/>
    </source>
</evidence>
<comment type="subcellular location">
    <subcellularLocation>
        <location evidence="1">Membrane</location>
        <topology evidence="1">Multi-pass membrane protein</topology>
    </subcellularLocation>
</comment>
<comment type="caution">
    <text evidence="12">The sequence shown here is derived from an EMBL/GenBank/DDBJ whole genome shotgun (WGS) entry which is preliminary data.</text>
</comment>
<dbReference type="GO" id="GO:0005254">
    <property type="term" value="F:chloride channel activity"/>
    <property type="evidence" value="ECO:0007669"/>
    <property type="project" value="UniProtKB-KW"/>
</dbReference>
<feature type="transmembrane region" description="Helical" evidence="11">
    <location>
        <begin position="513"/>
        <end position="534"/>
    </location>
</feature>
<reference evidence="12 13" key="1">
    <citation type="submission" date="2011-06" db="EMBL/GenBank/DDBJ databases">
        <title>The draft genome of Thiorhodococcus drewsii AZ1.</title>
        <authorList>
            <consortium name="US DOE Joint Genome Institute (JGI-PGF)"/>
            <person name="Lucas S."/>
            <person name="Han J."/>
            <person name="Lapidus A."/>
            <person name="Cheng J.-F."/>
            <person name="Goodwin L."/>
            <person name="Pitluck S."/>
            <person name="Peters L."/>
            <person name="Land M.L."/>
            <person name="Hauser L."/>
            <person name="Vogl K."/>
            <person name="Liu Z."/>
            <person name="Imhoff J."/>
            <person name="Thiel V."/>
            <person name="Frigaard N.-U."/>
            <person name="Bryant D.A."/>
            <person name="Woyke T.J."/>
        </authorList>
    </citation>
    <scope>NUCLEOTIDE SEQUENCE [LARGE SCALE GENOMIC DNA]</scope>
    <source>
        <strain evidence="12 13">AZ1</strain>
    </source>
</reference>
<gene>
    <name evidence="12" type="ORF">ThidrDRAFT_0471</name>
</gene>
<evidence type="ECO:0000256" key="9">
    <source>
        <dbReference type="ARBA" id="ARBA00023303"/>
    </source>
</evidence>
<keyword evidence="6 11" id="KW-0472">Membrane</keyword>
<evidence type="ECO:0000256" key="1">
    <source>
        <dbReference type="ARBA" id="ARBA00004141"/>
    </source>
</evidence>
<keyword evidence="2" id="KW-0813">Transport</keyword>
<dbReference type="CDD" id="cd00400">
    <property type="entry name" value="Voltage_gated_ClC"/>
    <property type="match status" value="1"/>
</dbReference>
<evidence type="ECO:0000256" key="7">
    <source>
        <dbReference type="ARBA" id="ARBA00023173"/>
    </source>
</evidence>
<dbReference type="InterPro" id="IPR050368">
    <property type="entry name" value="ClC-type_chloride_channel"/>
</dbReference>
<feature type="transmembrane region" description="Helical" evidence="11">
    <location>
        <begin position="676"/>
        <end position="693"/>
    </location>
</feature>
<dbReference type="PRINTS" id="PR00762">
    <property type="entry name" value="CLCHANNEL"/>
</dbReference>
<feature type="transmembrane region" description="Helical" evidence="11">
    <location>
        <begin position="439"/>
        <end position="464"/>
    </location>
</feature>
<dbReference type="STRING" id="765913.ThidrDRAFT_0471"/>
<dbReference type="eggNOG" id="COG0038">
    <property type="taxonomic scope" value="Bacteria"/>
</dbReference>
<dbReference type="AlphaFoldDB" id="G2DW62"/>
<keyword evidence="5" id="KW-0406">Ion transport</keyword>
<feature type="transmembrane region" description="Helical" evidence="11">
    <location>
        <begin position="648"/>
        <end position="669"/>
    </location>
</feature>
<dbReference type="SUPFAM" id="SSF81340">
    <property type="entry name" value="Clc chloride channel"/>
    <property type="match status" value="1"/>
</dbReference>
<dbReference type="InterPro" id="IPR020012">
    <property type="entry name" value="LysM_FimV"/>
</dbReference>
<dbReference type="GO" id="GO:0034707">
    <property type="term" value="C:chloride channel complex"/>
    <property type="evidence" value="ECO:0007669"/>
    <property type="project" value="UniProtKB-KW"/>
</dbReference>
<keyword evidence="8" id="KW-0868">Chloride</keyword>
<dbReference type="OrthoDB" id="9767361at2"/>
<dbReference type="Pfam" id="PF00654">
    <property type="entry name" value="Voltage_CLC"/>
    <property type="match status" value="1"/>
</dbReference>
<organism evidence="12 13">
    <name type="scientific">Thiorhodococcus drewsii AZ1</name>
    <dbReference type="NCBI Taxonomy" id="765913"/>
    <lineage>
        <taxon>Bacteria</taxon>
        <taxon>Pseudomonadati</taxon>
        <taxon>Pseudomonadota</taxon>
        <taxon>Gammaproteobacteria</taxon>
        <taxon>Chromatiales</taxon>
        <taxon>Chromatiaceae</taxon>
        <taxon>Thiorhodococcus</taxon>
    </lineage>
</organism>
<evidence type="ECO:0000313" key="12">
    <source>
        <dbReference type="EMBL" id="EGV33782.1"/>
    </source>
</evidence>
<evidence type="ECO:0000256" key="11">
    <source>
        <dbReference type="SAM" id="Phobius"/>
    </source>
</evidence>
<keyword evidence="9" id="KW-0407">Ion channel</keyword>
<keyword evidence="4 11" id="KW-1133">Transmembrane helix</keyword>
<evidence type="ECO:0000256" key="6">
    <source>
        <dbReference type="ARBA" id="ARBA00023136"/>
    </source>
</evidence>
<evidence type="ECO:0000256" key="4">
    <source>
        <dbReference type="ARBA" id="ARBA00022989"/>
    </source>
</evidence>
<evidence type="ECO:0000256" key="3">
    <source>
        <dbReference type="ARBA" id="ARBA00022692"/>
    </source>
</evidence>
<feature type="transmembrane region" description="Helical" evidence="11">
    <location>
        <begin position="546"/>
        <end position="565"/>
    </location>
</feature>
<dbReference type="InterPro" id="IPR001807">
    <property type="entry name" value="ClC"/>
</dbReference>
<protein>
    <submittedName>
        <fullName evidence="12">FimV N-terminal domain protein</fullName>
    </submittedName>
</protein>
<dbReference type="Gene3D" id="1.10.3080.10">
    <property type="entry name" value="Clc chloride channel"/>
    <property type="match status" value="1"/>
</dbReference>
<dbReference type="PANTHER" id="PTHR43427">
    <property type="entry name" value="CHLORIDE CHANNEL PROTEIN CLC-E"/>
    <property type="match status" value="1"/>
</dbReference>
<evidence type="ECO:0000256" key="5">
    <source>
        <dbReference type="ARBA" id="ARBA00023065"/>
    </source>
</evidence>
<dbReference type="NCBIfam" id="NF002505">
    <property type="entry name" value="PRK01862.1"/>
    <property type="match status" value="1"/>
</dbReference>
<feature type="transmembrane region" description="Helical" evidence="11">
    <location>
        <begin position="297"/>
        <end position="316"/>
    </location>
</feature>
<dbReference type="InterPro" id="IPR014743">
    <property type="entry name" value="Cl-channel_core"/>
</dbReference>
<sequence length="715" mass="75303">MDQVEHQGGTDPDRTGLPRPAGHLGWLLAAILLTGTEPGFAGQSYGPVRSGESLWMIAGRIETDRSLNRDQIMLALLHANPTAFSTPCNVNGTLRLGAVLRIPDEDQITALDTERARAEVAEQNRAWRAHLARGTRLTCLAGPPEMPNLGDEAPAAAPPPTEDVKPAPAAPSPASTPESACPPAPSVASAPCPCSCSDSGAAQPTESERANETSPQPGLDEARPSRLAPGPRAPGWLLVPLVLVLVTAAMFRWERRRTIADTWRAPRSVPGAMLEAATKLPKRALTLLSPSGQESRLLLPLAALAGILGALVTVVFREGIHGLEWLLSGYSGSLVAMAMSLPPWERFLLPAAGGLAAGLVLQEIGQRLRGLRTTDYMEAIVLGDGRISIRQSLVKGASSLCTVASGGSIGREGAMVQLSAMVASTLGRLLRFERDSMRLLVAAGAAAGLASAYNAPIAATIFVAEIVLGSIAIDHIGPLIIAAVIANITVHDLLGYAPVYDIPNFHIVSDWELGLYLVLGLIAGHVAPVFLNLLERSHQLFARLPLPLAARLGLGGLIVGAISVYEPQVWGNGYSVVNSVLLAPWIWQALLTVLVLKMLATAATHGSGAVGGAFTPTLFVGALLGALFGTLVQLVLPEGTAPPNAYAVVGMGAMLAATTHAPLMSILMVFEMTMDYQIVLPLMLAIIVAHYTSRRYSGVRPMYAESLLPRERPNP</sequence>
<feature type="transmembrane region" description="Helical" evidence="11">
    <location>
        <begin position="585"/>
        <end position="605"/>
    </location>
</feature>
<dbReference type="PANTHER" id="PTHR43427:SF6">
    <property type="entry name" value="CHLORIDE CHANNEL PROTEIN CLC-E"/>
    <property type="match status" value="1"/>
</dbReference>
<feature type="transmembrane region" description="Helical" evidence="11">
    <location>
        <begin position="617"/>
        <end position="636"/>
    </location>
</feature>
<feature type="transmembrane region" description="Helical" evidence="11">
    <location>
        <begin position="233"/>
        <end position="253"/>
    </location>
</feature>
<dbReference type="NCBIfam" id="TIGR03505">
    <property type="entry name" value="FimV_core"/>
    <property type="match status" value="1"/>
</dbReference>
<name>G2DW62_9GAMM</name>
<dbReference type="PATRIC" id="fig|765913.3.peg.477"/>
<evidence type="ECO:0000256" key="8">
    <source>
        <dbReference type="ARBA" id="ARBA00023214"/>
    </source>
</evidence>
<keyword evidence="13" id="KW-1185">Reference proteome</keyword>
<feature type="region of interest" description="Disordered" evidence="10">
    <location>
        <begin position="138"/>
        <end position="227"/>
    </location>
</feature>
<keyword evidence="3 11" id="KW-0812">Transmembrane</keyword>
<accession>G2DW62</accession>
<evidence type="ECO:0000256" key="10">
    <source>
        <dbReference type="SAM" id="MobiDB-lite"/>
    </source>
</evidence>